<keyword evidence="7" id="KW-0963">Cytoplasm</keyword>
<evidence type="ECO:0000256" key="8">
    <source>
        <dbReference type="ARBA" id="ARBA00022679"/>
    </source>
</evidence>
<keyword evidence="6" id="KW-0004">4Fe-4S</keyword>
<proteinExistence type="predicted"/>
<gene>
    <name evidence="16" type="ORF">CV103_06460</name>
</gene>
<evidence type="ECO:0000256" key="13">
    <source>
        <dbReference type="ARBA" id="ARBA00024827"/>
    </source>
</evidence>
<evidence type="ECO:0000256" key="5">
    <source>
        <dbReference type="ARBA" id="ARBA00017322"/>
    </source>
</evidence>
<evidence type="ECO:0000256" key="2">
    <source>
        <dbReference type="ARBA" id="ARBA00001966"/>
    </source>
</evidence>
<evidence type="ECO:0000256" key="11">
    <source>
        <dbReference type="ARBA" id="ARBA00023012"/>
    </source>
</evidence>
<keyword evidence="8" id="KW-0808">Transferase</keyword>
<evidence type="ECO:0000256" key="6">
    <source>
        <dbReference type="ARBA" id="ARBA00022485"/>
    </source>
</evidence>
<evidence type="ECO:0000256" key="12">
    <source>
        <dbReference type="ARBA" id="ARBA00023014"/>
    </source>
</evidence>
<dbReference type="SUPFAM" id="SSF55874">
    <property type="entry name" value="ATPase domain of HSP90 chaperone/DNA topoisomerase II/histidine kinase"/>
    <property type="match status" value="1"/>
</dbReference>
<dbReference type="InterPro" id="IPR003594">
    <property type="entry name" value="HATPase_dom"/>
</dbReference>
<evidence type="ECO:0000313" key="17">
    <source>
        <dbReference type="Proteomes" id="UP000241206"/>
    </source>
</evidence>
<evidence type="ECO:0000259" key="15">
    <source>
        <dbReference type="SMART" id="SM00387"/>
    </source>
</evidence>
<dbReference type="GO" id="GO:0046983">
    <property type="term" value="F:protein dimerization activity"/>
    <property type="evidence" value="ECO:0007669"/>
    <property type="project" value="InterPro"/>
</dbReference>
<comment type="function">
    <text evidence="13">Member of the two-component regulatory system NreB/NreC involved in the control of dissimilatory nitrate/nitrite reduction in response to oxygen. NreB functions as a direct oxygen sensor histidine kinase which is autophosphorylated, in the absence of oxygen, probably at the conserved histidine residue, and transfers its phosphate group probably to a conserved aspartate residue of NreC. NreB/NreC activates the expression of the nitrate (narGHJI) and nitrite (nir) reductase operons, as well as the putative nitrate transporter gene narT.</text>
</comment>
<evidence type="ECO:0000256" key="7">
    <source>
        <dbReference type="ARBA" id="ARBA00022490"/>
    </source>
</evidence>
<keyword evidence="11" id="KW-0902">Two-component regulatory system</keyword>
<accession>A0A2T4I5D4</accession>
<keyword evidence="10" id="KW-0408">Iron</keyword>
<dbReference type="GO" id="GO:0005737">
    <property type="term" value="C:cytoplasm"/>
    <property type="evidence" value="ECO:0007669"/>
    <property type="project" value="UniProtKB-SubCell"/>
</dbReference>
<dbReference type="EC" id="2.7.13.3" evidence="4"/>
<dbReference type="InterPro" id="IPR011712">
    <property type="entry name" value="Sig_transdc_His_kin_sub3_dim/P"/>
</dbReference>
<feature type="domain" description="Histidine kinase/HSP90-like ATPase" evidence="15">
    <location>
        <begin position="328"/>
        <end position="424"/>
    </location>
</feature>
<evidence type="ECO:0000256" key="9">
    <source>
        <dbReference type="ARBA" id="ARBA00022777"/>
    </source>
</evidence>
<organism evidence="16 17">
    <name type="scientific">Edaphosphingomonas fennica</name>
    <dbReference type="NCBI Taxonomy" id="114404"/>
    <lineage>
        <taxon>Bacteria</taxon>
        <taxon>Pseudomonadati</taxon>
        <taxon>Pseudomonadota</taxon>
        <taxon>Alphaproteobacteria</taxon>
        <taxon>Sphingomonadales</taxon>
        <taxon>Rhizorhabdaceae</taxon>
        <taxon>Edaphosphingomonas</taxon>
    </lineage>
</organism>
<dbReference type="Pfam" id="PF07730">
    <property type="entry name" value="HisKA_3"/>
    <property type="match status" value="1"/>
</dbReference>
<evidence type="ECO:0000256" key="10">
    <source>
        <dbReference type="ARBA" id="ARBA00023004"/>
    </source>
</evidence>
<keyword evidence="6" id="KW-0479">Metal-binding</keyword>
<comment type="subcellular location">
    <subcellularLocation>
        <location evidence="3">Cytoplasm</location>
    </subcellularLocation>
</comment>
<dbReference type="EMBL" id="PHHF01000026">
    <property type="protein sequence ID" value="PTD25202.1"/>
    <property type="molecule type" value="Genomic_DNA"/>
</dbReference>
<dbReference type="Proteomes" id="UP000241206">
    <property type="component" value="Unassembled WGS sequence"/>
</dbReference>
<keyword evidence="9" id="KW-0418">Kinase</keyword>
<dbReference type="SUPFAM" id="SSF55785">
    <property type="entry name" value="PYP-like sensor domain (PAS domain)"/>
    <property type="match status" value="1"/>
</dbReference>
<evidence type="ECO:0000256" key="1">
    <source>
        <dbReference type="ARBA" id="ARBA00000085"/>
    </source>
</evidence>
<reference evidence="16 17" key="1">
    <citation type="submission" date="2017-11" db="EMBL/GenBank/DDBJ databases">
        <title>Sphingomonas oleivorans sp. nov., isolated from oil-contaminated soil.</title>
        <authorList>
            <person name="Wang L."/>
            <person name="Chen L."/>
        </authorList>
    </citation>
    <scope>NUCLEOTIDE SEQUENCE [LARGE SCALE GENOMIC DNA]</scope>
    <source>
        <strain evidence="16 17">K101</strain>
    </source>
</reference>
<dbReference type="GO" id="GO:0051539">
    <property type="term" value="F:4 iron, 4 sulfur cluster binding"/>
    <property type="evidence" value="ECO:0007669"/>
    <property type="project" value="UniProtKB-KW"/>
</dbReference>
<evidence type="ECO:0000256" key="4">
    <source>
        <dbReference type="ARBA" id="ARBA00012438"/>
    </source>
</evidence>
<dbReference type="PANTHER" id="PTHR24421">
    <property type="entry name" value="NITRATE/NITRITE SENSOR PROTEIN NARX-RELATED"/>
    <property type="match status" value="1"/>
</dbReference>
<name>A0A2T4I5D4_9SPHN</name>
<dbReference type="InterPro" id="IPR004358">
    <property type="entry name" value="Sig_transdc_His_kin-like_C"/>
</dbReference>
<dbReference type="CDD" id="cd16917">
    <property type="entry name" value="HATPase_UhpB-NarQ-NarX-like"/>
    <property type="match status" value="1"/>
</dbReference>
<dbReference type="PRINTS" id="PR00344">
    <property type="entry name" value="BCTRLSENSOR"/>
</dbReference>
<dbReference type="Gene3D" id="1.20.5.1930">
    <property type="match status" value="1"/>
</dbReference>
<dbReference type="AlphaFoldDB" id="A0A2T4I5D4"/>
<dbReference type="SMART" id="SM00387">
    <property type="entry name" value="HATPase_c"/>
    <property type="match status" value="1"/>
</dbReference>
<keyword evidence="17" id="KW-1185">Reference proteome</keyword>
<dbReference type="InterPro" id="IPR050482">
    <property type="entry name" value="Sensor_HK_TwoCompSys"/>
</dbReference>
<sequence length="437" mass="48103">MRFVRAGVCPIGARNRVGQEGRDNRGFLCLCSCVRTGRAWGVEHMREAIRTRTCAPERSGLAATFPSQLAVHSPPPLPRGFLALVRTIIDTLPEYVAILDPGMRIVAVNTAWRNLARMAATGCEADNAYMGRSYLEMCREAGYANSDARVMGDGLVALYEGRISRLEHEYMLDVGGDLRHHLMNAQRLAISPEYCVVSHADVTDRRRRETERDRFCQLLFKAEGDERRRIARELHDDTAQQLAVMQLSLLTLEGPRSVRARRTYSEIEAGLIALQQKVRTLSFVLHPPELGCDGIAAALKLFTTGFARRTGLRIDFTADPDCRTNSDVIDLALYRMTQEALSNVVRHAGAASASVHLGGGAGQIVLEVQDNGIGIDEAACAPHACCTGVGLRGMRERIEALAGRFEIRRLARGTLVHASLPIRRPRDADGPIRLTPG</sequence>
<dbReference type="GO" id="GO:0016020">
    <property type="term" value="C:membrane"/>
    <property type="evidence" value="ECO:0007669"/>
    <property type="project" value="InterPro"/>
</dbReference>
<comment type="caution">
    <text evidence="16">The sequence shown here is derived from an EMBL/GenBank/DDBJ whole genome shotgun (WGS) entry which is preliminary data.</text>
</comment>
<comment type="catalytic activity">
    <reaction evidence="1">
        <text>ATP + protein L-histidine = ADP + protein N-phospho-L-histidine.</text>
        <dbReference type="EC" id="2.7.13.3"/>
    </reaction>
</comment>
<dbReference type="InterPro" id="IPR035965">
    <property type="entry name" value="PAS-like_dom_sf"/>
</dbReference>
<protein>
    <recommendedName>
        <fullName evidence="5">Oxygen sensor histidine kinase NreB</fullName>
        <ecNumber evidence="4">2.7.13.3</ecNumber>
    </recommendedName>
    <alternativeName>
        <fullName evidence="14">Nitrogen regulation protein B</fullName>
    </alternativeName>
</protein>
<dbReference type="Pfam" id="PF02518">
    <property type="entry name" value="HATPase_c"/>
    <property type="match status" value="1"/>
</dbReference>
<dbReference type="Gene3D" id="3.30.565.10">
    <property type="entry name" value="Histidine kinase-like ATPase, C-terminal domain"/>
    <property type="match status" value="1"/>
</dbReference>
<dbReference type="GO" id="GO:0000155">
    <property type="term" value="F:phosphorelay sensor kinase activity"/>
    <property type="evidence" value="ECO:0007669"/>
    <property type="project" value="InterPro"/>
</dbReference>
<dbReference type="InterPro" id="IPR013656">
    <property type="entry name" value="PAS_4"/>
</dbReference>
<evidence type="ECO:0000313" key="16">
    <source>
        <dbReference type="EMBL" id="PTD25202.1"/>
    </source>
</evidence>
<dbReference type="Gene3D" id="3.30.450.20">
    <property type="entry name" value="PAS domain"/>
    <property type="match status" value="1"/>
</dbReference>
<dbReference type="Pfam" id="PF08448">
    <property type="entry name" value="PAS_4"/>
    <property type="match status" value="1"/>
</dbReference>
<keyword evidence="12" id="KW-0411">Iron-sulfur</keyword>
<comment type="cofactor">
    <cofactor evidence="2">
        <name>[4Fe-4S] cluster</name>
        <dbReference type="ChEBI" id="CHEBI:49883"/>
    </cofactor>
</comment>
<evidence type="ECO:0000256" key="14">
    <source>
        <dbReference type="ARBA" id="ARBA00030800"/>
    </source>
</evidence>
<evidence type="ECO:0000256" key="3">
    <source>
        <dbReference type="ARBA" id="ARBA00004496"/>
    </source>
</evidence>
<dbReference type="InterPro" id="IPR036890">
    <property type="entry name" value="HATPase_C_sf"/>
</dbReference>